<evidence type="ECO:0000313" key="3">
    <source>
        <dbReference type="Proteomes" id="UP000298656"/>
    </source>
</evidence>
<dbReference type="InterPro" id="IPR010985">
    <property type="entry name" value="Ribbon_hlx_hlx"/>
</dbReference>
<reference evidence="2 3" key="1">
    <citation type="submission" date="2019-05" db="EMBL/GenBank/DDBJ databases">
        <title>Burkholderia sp. DHOD12, isolated from subtropical forest soil.</title>
        <authorList>
            <person name="Gao Z.-H."/>
            <person name="Qiu L.-H."/>
        </authorList>
    </citation>
    <scope>NUCLEOTIDE SEQUENCE [LARGE SCALE GENOMIC DNA]</scope>
    <source>
        <strain evidence="2 3">DHOD12</strain>
    </source>
</reference>
<feature type="domain" description="Antitoxin FitA-like ribbon-helix-helix" evidence="1">
    <location>
        <begin position="2"/>
        <end position="40"/>
    </location>
</feature>
<accession>A0A4P8J7E1</accession>
<dbReference type="GO" id="GO:0006355">
    <property type="term" value="P:regulation of DNA-templated transcription"/>
    <property type="evidence" value="ECO:0007669"/>
    <property type="project" value="InterPro"/>
</dbReference>
<keyword evidence="2" id="KW-0238">DNA-binding</keyword>
<dbReference type="AlphaFoldDB" id="A0A4P8J7E1"/>
<dbReference type="KEGG" id="tvl:FAZ95_38280"/>
<dbReference type="InterPro" id="IPR053853">
    <property type="entry name" value="FitA-like_RHH"/>
</dbReference>
<sequence length="77" mass="8469">MANLVVRNLDDALVQSLKERAAAHGRSAEAEHREILAKALRRPQRKTFAEMLMSMPNVGDDADFVRVEDGEAGHVVG</sequence>
<organism evidence="2 3">
    <name type="scientific">Trinickia violacea</name>
    <dbReference type="NCBI Taxonomy" id="2571746"/>
    <lineage>
        <taxon>Bacteria</taxon>
        <taxon>Pseudomonadati</taxon>
        <taxon>Pseudomonadota</taxon>
        <taxon>Betaproteobacteria</taxon>
        <taxon>Burkholderiales</taxon>
        <taxon>Burkholderiaceae</taxon>
        <taxon>Trinickia</taxon>
    </lineage>
</organism>
<evidence type="ECO:0000313" key="2">
    <source>
        <dbReference type="EMBL" id="QCP55059.1"/>
    </source>
</evidence>
<dbReference type="OrthoDB" id="2389872at2"/>
<proteinExistence type="predicted"/>
<protein>
    <submittedName>
        <fullName evidence="2">DNA-binding protein</fullName>
    </submittedName>
</protein>
<gene>
    <name evidence="2" type="ORF">FAZ95_38280</name>
</gene>
<dbReference type="GO" id="GO:0003677">
    <property type="term" value="F:DNA binding"/>
    <property type="evidence" value="ECO:0007669"/>
    <property type="project" value="UniProtKB-KW"/>
</dbReference>
<evidence type="ECO:0000259" key="1">
    <source>
        <dbReference type="Pfam" id="PF22513"/>
    </source>
</evidence>
<name>A0A4P8J7E1_9BURK</name>
<dbReference type="Gene3D" id="1.10.1220.10">
    <property type="entry name" value="Met repressor-like"/>
    <property type="match status" value="1"/>
</dbReference>
<dbReference type="SUPFAM" id="SSF47598">
    <property type="entry name" value="Ribbon-helix-helix"/>
    <property type="match status" value="1"/>
</dbReference>
<dbReference type="InterPro" id="IPR013321">
    <property type="entry name" value="Arc_rbn_hlx_hlx"/>
</dbReference>
<dbReference type="EMBL" id="CP040078">
    <property type="protein sequence ID" value="QCP55059.1"/>
    <property type="molecule type" value="Genomic_DNA"/>
</dbReference>
<dbReference type="Proteomes" id="UP000298656">
    <property type="component" value="Chromosome 2"/>
</dbReference>
<dbReference type="Pfam" id="PF22513">
    <property type="entry name" value="FitA-like_RHH"/>
    <property type="match status" value="1"/>
</dbReference>
<keyword evidence="3" id="KW-1185">Reference proteome</keyword>
<dbReference type="RefSeq" id="WP_137337816.1">
    <property type="nucleotide sequence ID" value="NZ_CP040078.1"/>
</dbReference>